<protein>
    <submittedName>
        <fullName evidence="1">Chimeric ERCC6-PGBD3 protein</fullName>
    </submittedName>
</protein>
<reference evidence="1 2" key="1">
    <citation type="submission" date="2022-01" db="EMBL/GenBank/DDBJ databases">
        <title>A high-quality chromosome-level genome assembly of rohu carp, Labeo rohita.</title>
        <authorList>
            <person name="Arick M.A. II"/>
            <person name="Hsu C.-Y."/>
            <person name="Magbanua Z."/>
            <person name="Pechanova O."/>
            <person name="Grover C."/>
            <person name="Miller E."/>
            <person name="Thrash A."/>
            <person name="Ezzel L."/>
            <person name="Alam S."/>
            <person name="Benzie J."/>
            <person name="Hamilton M."/>
            <person name="Karsi A."/>
            <person name="Lawrence M.L."/>
            <person name="Peterson D.G."/>
        </authorList>
    </citation>
    <scope>NUCLEOTIDE SEQUENCE [LARGE SCALE GENOMIC DNA]</scope>
    <source>
        <strain evidence="2">BAU-BD-2019</strain>
        <tissue evidence="1">Blood</tissue>
    </source>
</reference>
<sequence>MGGVDLMDRMISYYRMSTRTKKWTMRMVMHFTDLALANSWLLYRKDHAICAGPKTRPIQFLQFRMEVATILLAQHHSADADLSTEEEDLNQGVKRHVTELPHVLVRRRANAHLPEMIGLKNAMRCRQLGCTGRTRVCCMTCKVFLCLQTERNCYSAFHT</sequence>
<comment type="caution">
    <text evidence="1">The sequence shown here is derived from an EMBL/GenBank/DDBJ whole genome shotgun (WGS) entry which is preliminary data.</text>
</comment>
<name>A0ABQ8L8T7_LABRO</name>
<dbReference type="PANTHER" id="PTHR47272">
    <property type="entry name" value="DDE_TNP_1_7 DOMAIN-CONTAINING PROTEIN"/>
    <property type="match status" value="1"/>
</dbReference>
<evidence type="ECO:0000313" key="1">
    <source>
        <dbReference type="EMBL" id="KAI2646362.1"/>
    </source>
</evidence>
<proteinExistence type="predicted"/>
<keyword evidence="2" id="KW-1185">Reference proteome</keyword>
<evidence type="ECO:0000313" key="2">
    <source>
        <dbReference type="Proteomes" id="UP000830375"/>
    </source>
</evidence>
<accession>A0ABQ8L8T7</accession>
<dbReference type="PANTHER" id="PTHR47272:SF2">
    <property type="entry name" value="PIGGYBAC TRANSPOSABLE ELEMENT-DERIVED PROTEIN 3-LIKE"/>
    <property type="match status" value="1"/>
</dbReference>
<organism evidence="1 2">
    <name type="scientific">Labeo rohita</name>
    <name type="common">Indian major carp</name>
    <name type="synonym">Cyprinus rohita</name>
    <dbReference type="NCBI Taxonomy" id="84645"/>
    <lineage>
        <taxon>Eukaryota</taxon>
        <taxon>Metazoa</taxon>
        <taxon>Chordata</taxon>
        <taxon>Craniata</taxon>
        <taxon>Vertebrata</taxon>
        <taxon>Euteleostomi</taxon>
        <taxon>Actinopterygii</taxon>
        <taxon>Neopterygii</taxon>
        <taxon>Teleostei</taxon>
        <taxon>Ostariophysi</taxon>
        <taxon>Cypriniformes</taxon>
        <taxon>Cyprinidae</taxon>
        <taxon>Labeoninae</taxon>
        <taxon>Labeonini</taxon>
        <taxon>Labeo</taxon>
    </lineage>
</organism>
<dbReference type="EMBL" id="JACTAM010001423">
    <property type="protein sequence ID" value="KAI2646362.1"/>
    <property type="molecule type" value="Genomic_DNA"/>
</dbReference>
<dbReference type="Proteomes" id="UP000830375">
    <property type="component" value="Unassembled WGS sequence"/>
</dbReference>
<gene>
    <name evidence="1" type="ORF">H4Q32_030837</name>
</gene>